<dbReference type="EC" id="2.1.1.80" evidence="5"/>
<dbReference type="GO" id="GO:0032259">
    <property type="term" value="P:methylation"/>
    <property type="evidence" value="ECO:0007669"/>
    <property type="project" value="UniProtKB-KW"/>
</dbReference>
<dbReference type="EMBL" id="JACIDX010000007">
    <property type="protein sequence ID" value="MBB3955247.1"/>
    <property type="molecule type" value="Genomic_DNA"/>
</dbReference>
<dbReference type="Pfam" id="PF03705">
    <property type="entry name" value="CheR_N"/>
    <property type="match status" value="1"/>
</dbReference>
<evidence type="ECO:0000256" key="3">
    <source>
        <dbReference type="ARBA" id="ARBA00022679"/>
    </source>
</evidence>
<dbReference type="PIRSF" id="PIRSF000410">
    <property type="entry name" value="CheR"/>
    <property type="match status" value="1"/>
</dbReference>
<evidence type="ECO:0000256" key="5">
    <source>
        <dbReference type="PIRNR" id="PIRNR000410"/>
    </source>
</evidence>
<dbReference type="InterPro" id="IPR029063">
    <property type="entry name" value="SAM-dependent_MTases_sf"/>
</dbReference>
<evidence type="ECO:0000259" key="7">
    <source>
        <dbReference type="PROSITE" id="PS50123"/>
    </source>
</evidence>
<dbReference type="InterPro" id="IPR050903">
    <property type="entry name" value="Bact_Chemotaxis_MeTrfase"/>
</dbReference>
<dbReference type="GO" id="GO:0008983">
    <property type="term" value="F:protein-glutamate O-methyltransferase activity"/>
    <property type="evidence" value="ECO:0007669"/>
    <property type="project" value="UniProtKB-EC"/>
</dbReference>
<evidence type="ECO:0000256" key="2">
    <source>
        <dbReference type="ARBA" id="ARBA00022603"/>
    </source>
</evidence>
<feature type="binding site" evidence="6">
    <location>
        <position position="99"/>
    </location>
    <ligand>
        <name>S-adenosyl-L-methionine</name>
        <dbReference type="ChEBI" id="CHEBI:59789"/>
    </ligand>
</feature>
<dbReference type="InterPro" id="IPR022642">
    <property type="entry name" value="CheR_C"/>
</dbReference>
<dbReference type="Pfam" id="PF01739">
    <property type="entry name" value="CheR"/>
    <property type="match status" value="1"/>
</dbReference>
<feature type="binding site" evidence="6">
    <location>
        <begin position="219"/>
        <end position="220"/>
    </location>
    <ligand>
        <name>S-adenosyl-L-methionine</name>
        <dbReference type="ChEBI" id="CHEBI:59789"/>
    </ligand>
</feature>
<keyword evidence="2 5" id="KW-0489">Methyltransferase</keyword>
<dbReference type="Gene3D" id="3.40.50.150">
    <property type="entry name" value="Vaccinia Virus protein VP39"/>
    <property type="match status" value="1"/>
</dbReference>
<proteinExistence type="predicted"/>
<dbReference type="InterPro" id="IPR000780">
    <property type="entry name" value="CheR_MeTrfase"/>
</dbReference>
<evidence type="ECO:0000256" key="1">
    <source>
        <dbReference type="ARBA" id="ARBA00001541"/>
    </source>
</evidence>
<keyword evidence="4 5" id="KW-0949">S-adenosyl-L-methionine</keyword>
<feature type="binding site" evidence="6">
    <location>
        <position position="93"/>
    </location>
    <ligand>
        <name>S-adenosyl-L-methionine</name>
        <dbReference type="ChEBI" id="CHEBI:59789"/>
    </ligand>
</feature>
<dbReference type="PROSITE" id="PS50123">
    <property type="entry name" value="CHER"/>
    <property type="match status" value="1"/>
</dbReference>
<dbReference type="SUPFAM" id="SSF47757">
    <property type="entry name" value="Chemotaxis receptor methyltransferase CheR, N-terminal domain"/>
    <property type="match status" value="1"/>
</dbReference>
<feature type="binding site" evidence="6">
    <location>
        <begin position="237"/>
        <end position="238"/>
    </location>
    <ligand>
        <name>S-adenosyl-L-methionine</name>
        <dbReference type="ChEBI" id="CHEBI:59789"/>
    </ligand>
</feature>
<comment type="catalytic activity">
    <reaction evidence="1 5">
        <text>L-glutamyl-[protein] + S-adenosyl-L-methionine = [protein]-L-glutamate 5-O-methyl ester + S-adenosyl-L-homocysteine</text>
        <dbReference type="Rhea" id="RHEA:24452"/>
        <dbReference type="Rhea" id="RHEA-COMP:10208"/>
        <dbReference type="Rhea" id="RHEA-COMP:10311"/>
        <dbReference type="ChEBI" id="CHEBI:29973"/>
        <dbReference type="ChEBI" id="CHEBI:57856"/>
        <dbReference type="ChEBI" id="CHEBI:59789"/>
        <dbReference type="ChEBI" id="CHEBI:82795"/>
        <dbReference type="EC" id="2.1.1.80"/>
    </reaction>
</comment>
<comment type="caution">
    <text evidence="8">The sequence shown here is derived from an EMBL/GenBank/DDBJ whole genome shotgun (WGS) entry which is preliminary data.</text>
</comment>
<dbReference type="AlphaFoldDB" id="A0A7W6CG62"/>
<evidence type="ECO:0000313" key="8">
    <source>
        <dbReference type="EMBL" id="MBB3955247.1"/>
    </source>
</evidence>
<dbReference type="SMART" id="SM00138">
    <property type="entry name" value="MeTrc"/>
    <property type="match status" value="1"/>
</dbReference>
<evidence type="ECO:0000256" key="6">
    <source>
        <dbReference type="PIRSR" id="PIRSR000410-1"/>
    </source>
</evidence>
<dbReference type="InterPro" id="IPR022641">
    <property type="entry name" value="CheR_N"/>
</dbReference>
<dbReference type="RefSeq" id="WP_281379395.1">
    <property type="nucleotide sequence ID" value="NZ_JACIDX010000007.1"/>
</dbReference>
<keyword evidence="3 5" id="KW-0808">Transferase</keyword>
<name>A0A7W6CG62_9SPHN</name>
<feature type="binding site" evidence="6">
    <location>
        <position position="95"/>
    </location>
    <ligand>
        <name>S-adenosyl-L-methionine</name>
        <dbReference type="ChEBI" id="CHEBI:59789"/>
    </ligand>
</feature>
<comment type="function">
    <text evidence="5">Methylation of the membrane-bound methyl-accepting chemotaxis proteins (MCP) to form gamma-glutamyl methyl ester residues in MCP.</text>
</comment>
<dbReference type="Proteomes" id="UP000548867">
    <property type="component" value="Unassembled WGS sequence"/>
</dbReference>
<dbReference type="PANTHER" id="PTHR24422">
    <property type="entry name" value="CHEMOTAXIS PROTEIN METHYLTRANSFERASE"/>
    <property type="match status" value="1"/>
</dbReference>
<feature type="domain" description="CheR-type methyltransferase" evidence="7">
    <location>
        <begin position="15"/>
        <end position="292"/>
    </location>
</feature>
<dbReference type="PRINTS" id="PR00996">
    <property type="entry name" value="CHERMTFRASE"/>
</dbReference>
<feature type="binding site" evidence="6">
    <location>
        <position position="135"/>
    </location>
    <ligand>
        <name>S-adenosyl-L-methionine</name>
        <dbReference type="ChEBI" id="CHEBI:59789"/>
    </ligand>
</feature>
<accession>A0A7W6CG62</accession>
<organism evidence="8 9">
    <name type="scientific">Novosphingobium sediminicola</name>
    <dbReference type="NCBI Taxonomy" id="563162"/>
    <lineage>
        <taxon>Bacteria</taxon>
        <taxon>Pseudomonadati</taxon>
        <taxon>Pseudomonadota</taxon>
        <taxon>Alphaproteobacteria</taxon>
        <taxon>Sphingomonadales</taxon>
        <taxon>Sphingomonadaceae</taxon>
        <taxon>Novosphingobium</taxon>
    </lineage>
</organism>
<protein>
    <recommendedName>
        <fullName evidence="5">Chemotaxis protein methyltransferase</fullName>
        <ecNumber evidence="5">2.1.1.80</ecNumber>
    </recommendedName>
</protein>
<evidence type="ECO:0000256" key="4">
    <source>
        <dbReference type="ARBA" id="ARBA00022691"/>
    </source>
</evidence>
<dbReference type="Gene3D" id="1.10.155.10">
    <property type="entry name" value="Chemotaxis receptor methyltransferase CheR, N-terminal domain"/>
    <property type="match status" value="1"/>
</dbReference>
<feature type="binding site" evidence="6">
    <location>
        <position position="161"/>
    </location>
    <ligand>
        <name>S-adenosyl-L-methionine</name>
        <dbReference type="ChEBI" id="CHEBI:59789"/>
    </ligand>
</feature>
<sequence>MSGQPDRTPAKGFGVEPAKAAIGDRQFRRVAAYIQAETGIKMPSTKAQMIEGRLVKRVREGGFESMDAYCEHILSGYASDEAVDDFINAITTNKTDFFREPGHFDYLVQTILPELRAQRCRRIRCWSAAASSGMEAYTLAMMLDDFVAEQRDMDYFILATDIDTSVLAEARRGIYPHVALAPVPAHLRARYVVNARDPQRREGRIIPELRRKVGFARLNLMDGHYPVGEPMDVIFCRNVLIYFERDVQAKVIARLCDNLRPGGHLILGHSESIHGLDLPLTTVANTVFRKKG</sequence>
<keyword evidence="9" id="KW-1185">Reference proteome</keyword>
<dbReference type="InterPro" id="IPR036804">
    <property type="entry name" value="CheR_N_sf"/>
</dbReference>
<dbReference type="SUPFAM" id="SSF53335">
    <property type="entry name" value="S-adenosyl-L-methionine-dependent methyltransferases"/>
    <property type="match status" value="1"/>
</dbReference>
<dbReference type="InterPro" id="IPR026024">
    <property type="entry name" value="Chemotaxis_MeTrfase_CheR"/>
</dbReference>
<dbReference type="PANTHER" id="PTHR24422:SF26">
    <property type="entry name" value="CHEMOTAXIS PROTEIN METHYLTRANSFERASE"/>
    <property type="match status" value="1"/>
</dbReference>
<evidence type="ECO:0000313" key="9">
    <source>
        <dbReference type="Proteomes" id="UP000548867"/>
    </source>
</evidence>
<gene>
    <name evidence="8" type="ORF">GGR38_002199</name>
</gene>
<reference evidence="8 9" key="1">
    <citation type="submission" date="2020-08" db="EMBL/GenBank/DDBJ databases">
        <title>Genomic Encyclopedia of Type Strains, Phase IV (KMG-IV): sequencing the most valuable type-strain genomes for metagenomic binning, comparative biology and taxonomic classification.</title>
        <authorList>
            <person name="Goeker M."/>
        </authorList>
    </citation>
    <scope>NUCLEOTIDE SEQUENCE [LARGE SCALE GENOMIC DNA]</scope>
    <source>
        <strain evidence="8 9">DSM 27057</strain>
    </source>
</reference>